<dbReference type="PANTHER" id="PTHR32322">
    <property type="entry name" value="INNER MEMBRANE TRANSPORTER"/>
    <property type="match status" value="1"/>
</dbReference>
<feature type="transmembrane region" description="Helical" evidence="7">
    <location>
        <begin position="263"/>
        <end position="282"/>
    </location>
</feature>
<dbReference type="InterPro" id="IPR050638">
    <property type="entry name" value="AA-Vitamin_Transporters"/>
</dbReference>
<protein>
    <submittedName>
        <fullName evidence="9">Threonine/homoserine efflux transporter RhtA</fullName>
    </submittedName>
</protein>
<evidence type="ECO:0000256" key="7">
    <source>
        <dbReference type="SAM" id="Phobius"/>
    </source>
</evidence>
<feature type="transmembrane region" description="Helical" evidence="7">
    <location>
        <begin position="118"/>
        <end position="135"/>
    </location>
</feature>
<keyword evidence="3" id="KW-1003">Cell membrane</keyword>
<dbReference type="InterPro" id="IPR037185">
    <property type="entry name" value="EmrE-like"/>
</dbReference>
<proteinExistence type="inferred from homology"/>
<comment type="subcellular location">
    <subcellularLocation>
        <location evidence="1">Cell membrane</location>
        <topology evidence="1">Multi-pass membrane protein</topology>
    </subcellularLocation>
</comment>
<feature type="transmembrane region" description="Helical" evidence="7">
    <location>
        <begin position="141"/>
        <end position="161"/>
    </location>
</feature>
<gene>
    <name evidence="9" type="ORF">SAMN05421767_11621</name>
</gene>
<evidence type="ECO:0000256" key="2">
    <source>
        <dbReference type="ARBA" id="ARBA00007362"/>
    </source>
</evidence>
<evidence type="ECO:0000256" key="5">
    <source>
        <dbReference type="ARBA" id="ARBA00022989"/>
    </source>
</evidence>
<evidence type="ECO:0000313" key="9">
    <source>
        <dbReference type="EMBL" id="SER04271.1"/>
    </source>
</evidence>
<evidence type="ECO:0000259" key="8">
    <source>
        <dbReference type="Pfam" id="PF00892"/>
    </source>
</evidence>
<feature type="domain" description="EamA" evidence="8">
    <location>
        <begin position="2"/>
        <end position="134"/>
    </location>
</feature>
<dbReference type="EMBL" id="FOGF01000016">
    <property type="protein sequence ID" value="SER04271.1"/>
    <property type="molecule type" value="Genomic_DNA"/>
</dbReference>
<evidence type="ECO:0000256" key="3">
    <source>
        <dbReference type="ARBA" id="ARBA00022475"/>
    </source>
</evidence>
<keyword evidence="6 7" id="KW-0472">Membrane</keyword>
<dbReference type="Proteomes" id="UP000198556">
    <property type="component" value="Unassembled WGS sequence"/>
</dbReference>
<feature type="transmembrane region" description="Helical" evidence="7">
    <location>
        <begin position="62"/>
        <end position="79"/>
    </location>
</feature>
<comment type="similarity">
    <text evidence="2">Belongs to the EamA transporter family.</text>
</comment>
<feature type="transmembrane region" description="Helical" evidence="7">
    <location>
        <begin position="91"/>
        <end position="111"/>
    </location>
</feature>
<evidence type="ECO:0000256" key="6">
    <source>
        <dbReference type="ARBA" id="ARBA00023136"/>
    </source>
</evidence>
<evidence type="ECO:0000256" key="4">
    <source>
        <dbReference type="ARBA" id="ARBA00022692"/>
    </source>
</evidence>
<feature type="transmembrane region" description="Helical" evidence="7">
    <location>
        <begin position="208"/>
        <end position="227"/>
    </location>
</feature>
<keyword evidence="5 7" id="KW-1133">Transmembrane helix</keyword>
<dbReference type="SUPFAM" id="SSF103481">
    <property type="entry name" value="Multidrug resistance efflux transporter EmrE"/>
    <property type="match status" value="2"/>
</dbReference>
<dbReference type="Pfam" id="PF00892">
    <property type="entry name" value="EamA"/>
    <property type="match status" value="2"/>
</dbReference>
<accession>A0A1H9KYF3</accession>
<dbReference type="InterPro" id="IPR000620">
    <property type="entry name" value="EamA_dom"/>
</dbReference>
<name>A0A1H9KYF3_9LACT</name>
<dbReference type="AlphaFoldDB" id="A0A1H9KYF3"/>
<feature type="transmembrane region" description="Helical" evidence="7">
    <location>
        <begin position="239"/>
        <end position="257"/>
    </location>
</feature>
<dbReference type="GO" id="GO:0005886">
    <property type="term" value="C:plasma membrane"/>
    <property type="evidence" value="ECO:0007669"/>
    <property type="project" value="UniProtKB-SubCell"/>
</dbReference>
<feature type="domain" description="EamA" evidence="8">
    <location>
        <begin position="145"/>
        <end position="278"/>
    </location>
</feature>
<evidence type="ECO:0000313" key="10">
    <source>
        <dbReference type="Proteomes" id="UP000198556"/>
    </source>
</evidence>
<keyword evidence="10" id="KW-1185">Reference proteome</keyword>
<evidence type="ECO:0000256" key="1">
    <source>
        <dbReference type="ARBA" id="ARBA00004651"/>
    </source>
</evidence>
<keyword evidence="4 7" id="KW-0812">Transmembrane</keyword>
<reference evidence="9 10" key="1">
    <citation type="submission" date="2016-10" db="EMBL/GenBank/DDBJ databases">
        <authorList>
            <person name="de Groot N.N."/>
        </authorList>
    </citation>
    <scope>NUCLEOTIDE SEQUENCE [LARGE SCALE GENOMIC DNA]</scope>
    <source>
        <strain evidence="9 10">DSM 15827</strain>
    </source>
</reference>
<dbReference type="PANTHER" id="PTHR32322:SF18">
    <property type="entry name" value="S-ADENOSYLMETHIONINE_S-ADENOSYLHOMOCYSTEINE TRANSPORTER"/>
    <property type="match status" value="1"/>
</dbReference>
<sequence length="304" mass="33052">MIYFLLATLLWGTSFIAGKIAFQTVDPTLAVMFRLLISSVVLIPLTLSFFKKKIYRLSKRDFLLLTALGILTYPMTFMLEFSGLSLTSASSATTIIGLGPIMVALIGALFFKEKASPLVYLLGITSFIGVALMVGNADLESVSYLGCLFVFCSTIVVAFWVQLSKKALKKIPPLYYTPICIQLGTVFGLPVLSLFVKNWTILLSTEGVASIVYLAVFCSVLAGIFWNKGLEVTDPSKSGIFLSLEPVFGVIFAVVLLGEEISFLSAVGIALVIISAAVCMLLPQTTKESIEVEANFMEIENEKI</sequence>
<dbReference type="RefSeq" id="WP_089746593.1">
    <property type="nucleotide sequence ID" value="NZ_FOGF01000016.1"/>
</dbReference>
<dbReference type="STRING" id="137733.SAMN05421767_11621"/>
<dbReference type="OrthoDB" id="34284at2"/>
<organism evidence="9 10">
    <name type="scientific">Granulicatella balaenopterae</name>
    <dbReference type="NCBI Taxonomy" id="137733"/>
    <lineage>
        <taxon>Bacteria</taxon>
        <taxon>Bacillati</taxon>
        <taxon>Bacillota</taxon>
        <taxon>Bacilli</taxon>
        <taxon>Lactobacillales</taxon>
        <taxon>Carnobacteriaceae</taxon>
        <taxon>Granulicatella</taxon>
    </lineage>
</organism>
<feature type="transmembrane region" description="Helical" evidence="7">
    <location>
        <begin position="31"/>
        <end position="50"/>
    </location>
</feature>
<feature type="transmembrane region" description="Helical" evidence="7">
    <location>
        <begin position="173"/>
        <end position="196"/>
    </location>
</feature>